<dbReference type="AlphaFoldDB" id="A0A840E4C4"/>
<name>A0A840E4C4_9BACT</name>
<dbReference type="EMBL" id="JACIFF010000003">
    <property type="protein sequence ID" value="MBB4078803.1"/>
    <property type="molecule type" value="Genomic_DNA"/>
</dbReference>
<dbReference type="Proteomes" id="UP000576209">
    <property type="component" value="Unassembled WGS sequence"/>
</dbReference>
<dbReference type="Gene3D" id="1.10.472.150">
    <property type="entry name" value="Glucose-regulated metallo-peptidase M90, N-terminal domain"/>
    <property type="match status" value="1"/>
</dbReference>
<reference evidence="2 3" key="1">
    <citation type="submission" date="2020-08" db="EMBL/GenBank/DDBJ databases">
        <title>Genomic Encyclopedia of Type Strains, Phase IV (KMG-IV): sequencing the most valuable type-strain genomes for metagenomic binning, comparative biology and taxonomic classification.</title>
        <authorList>
            <person name="Goeker M."/>
        </authorList>
    </citation>
    <scope>NUCLEOTIDE SEQUENCE [LARGE SCALE GENOMIC DNA]</scope>
    <source>
        <strain evidence="2 3">DSM 105137</strain>
    </source>
</reference>
<feature type="transmembrane region" description="Helical" evidence="1">
    <location>
        <begin position="7"/>
        <end position="23"/>
    </location>
</feature>
<keyword evidence="3" id="KW-1185">Reference proteome</keyword>
<protein>
    <submittedName>
        <fullName evidence="2">Uncharacterized protein</fullName>
    </submittedName>
</protein>
<keyword evidence="1" id="KW-1133">Transmembrane helix</keyword>
<organism evidence="2 3">
    <name type="scientific">Neolewinella aquimaris</name>
    <dbReference type="NCBI Taxonomy" id="1835722"/>
    <lineage>
        <taxon>Bacteria</taxon>
        <taxon>Pseudomonadati</taxon>
        <taxon>Bacteroidota</taxon>
        <taxon>Saprospiria</taxon>
        <taxon>Saprospirales</taxon>
        <taxon>Lewinellaceae</taxon>
        <taxon>Neolewinella</taxon>
    </lineage>
</organism>
<accession>A0A840E4C4</accession>
<keyword evidence="1" id="KW-0812">Transmembrane</keyword>
<dbReference type="InterPro" id="IPR042252">
    <property type="entry name" value="MtfA_N"/>
</dbReference>
<comment type="caution">
    <text evidence="2">The sequence shown here is derived from an EMBL/GenBank/DDBJ whole genome shotgun (WGS) entry which is preliminary data.</text>
</comment>
<evidence type="ECO:0000256" key="1">
    <source>
        <dbReference type="SAM" id="Phobius"/>
    </source>
</evidence>
<dbReference type="InterPro" id="IPR010384">
    <property type="entry name" value="MtfA_fam"/>
</dbReference>
<dbReference type="RefSeq" id="WP_183495046.1">
    <property type="nucleotide sequence ID" value="NZ_JACIFF010000003.1"/>
</dbReference>
<sequence length="272" mass="30835">MDPVRATYLTALCLILLGAVLTWQTGETYTWLMLLPAIAAAGVYTLSPQIRWRYWKKNPPDLPTDMAPILERFPLYRSLDLDGKRDFRRRTFLIREATEYTGMAIDNIPPDVRLMVAASAATVTFHREEFLVPGFENVVFYPHQFPTPEHERLHASELYPPDGVIIYTLNYLIRSVVEPDKYLQLGIYEYTRALFHTDPGLRAKVAAHSLTFPEVEEITGFSEEALKEFVGLEELDLPAITATVFHTHAAALAQRHPGKANGLLALFPPRPV</sequence>
<keyword evidence="1" id="KW-0472">Membrane</keyword>
<evidence type="ECO:0000313" key="2">
    <source>
        <dbReference type="EMBL" id="MBB4078803.1"/>
    </source>
</evidence>
<evidence type="ECO:0000313" key="3">
    <source>
        <dbReference type="Proteomes" id="UP000576209"/>
    </source>
</evidence>
<proteinExistence type="predicted"/>
<feature type="transmembrane region" description="Helical" evidence="1">
    <location>
        <begin position="29"/>
        <end position="47"/>
    </location>
</feature>
<gene>
    <name evidence="2" type="ORF">GGR28_001420</name>
</gene>
<dbReference type="Pfam" id="PF06167">
    <property type="entry name" value="Peptidase_M90"/>
    <property type="match status" value="1"/>
</dbReference>